<dbReference type="HOGENOM" id="CLU_1465776_0_0_9"/>
<evidence type="ECO:0000313" key="1">
    <source>
        <dbReference type="EMBL" id="BAO04768.1"/>
    </source>
</evidence>
<name>A0A060N8K3_CLOBO</name>
<dbReference type="AlphaFoldDB" id="A0A060N8K3"/>
<organism evidence="1">
    <name type="scientific">Clostridium botulinum B str. Osaka05</name>
    <dbReference type="NCBI Taxonomy" id="1407017"/>
    <lineage>
        <taxon>Bacteria</taxon>
        <taxon>Bacillati</taxon>
        <taxon>Bacillota</taxon>
        <taxon>Clostridia</taxon>
        <taxon>Eubacteriales</taxon>
        <taxon>Clostridiaceae</taxon>
        <taxon>Clostridium</taxon>
    </lineage>
</organism>
<proteinExistence type="predicted"/>
<dbReference type="RefSeq" id="WP_030031812.1">
    <property type="nucleotide sequence ID" value="NZ_BA000058.1"/>
</dbReference>
<protein>
    <submittedName>
        <fullName evidence="1">Uncharacterized protein</fullName>
    </submittedName>
</protein>
<reference evidence="1" key="1">
    <citation type="submission" date="2013-10" db="EMBL/GenBank/DDBJ databases">
        <title>Draft genome sequence of Clostridium botulinum type B strain Osaka05.</title>
        <authorList>
            <person name="Sakaguchi Y."/>
            <person name="Hosomi K."/>
            <person name="Uchiyama J."/>
            <person name="Ogura Y."/>
            <person name="Sakaguchi M."/>
            <person name="Kohda T."/>
            <person name="Mukamoto M."/>
            <person name="Misawa N."/>
            <person name="Matsuzaki S."/>
            <person name="Hayashi T."/>
            <person name="Kozaki S."/>
        </authorList>
    </citation>
    <scope>NUCLEOTIDE SEQUENCE</scope>
    <source>
        <strain evidence="1">Osaka05</strain>
    </source>
</reference>
<gene>
    <name evidence="1" type="ORF">CBO05P1_049</name>
</gene>
<accession>A0A060N8K3</accession>
<dbReference type="EMBL" id="BA000058">
    <property type="protein sequence ID" value="BAO04768.1"/>
    <property type="molecule type" value="Genomic_DNA"/>
</dbReference>
<dbReference type="Proteomes" id="UP000054164">
    <property type="component" value="Unassembled WGS sequence"/>
</dbReference>
<sequence>MEKTYIAQKSSEYYQDLQKYIQNSKEQSKLVFNFLDKNNIEAQRYYLCGDGACDKPFSEEDKKDISLSIIPTDEDKEKLNKQLCKPDQYDLCSFKKNSKIGKEFAQYCIDNKIIINLLKPRIGDYFESKSPNNLSLGGYRLSQFEMEDKLYVKLDSHKINEETKTPKGFLEIKLSEFYKKLEEFENAR</sequence>